<dbReference type="CDD" id="cd06223">
    <property type="entry name" value="PRTases_typeI"/>
    <property type="match status" value="1"/>
</dbReference>
<organism evidence="1 4">
    <name type="scientific">Clostridium perfringens</name>
    <dbReference type="NCBI Taxonomy" id="1502"/>
    <lineage>
        <taxon>Bacteria</taxon>
        <taxon>Bacillati</taxon>
        <taxon>Bacillota</taxon>
        <taxon>Clostridia</taxon>
        <taxon>Eubacteriales</taxon>
        <taxon>Clostridiaceae</taxon>
        <taxon>Clostridium</taxon>
    </lineage>
</organism>
<accession>A0AAN5NBF4</accession>
<evidence type="ECO:0000313" key="1">
    <source>
        <dbReference type="EMBL" id="HAT4299332.1"/>
    </source>
</evidence>
<sequence>MKKTLIFSKEVYGDYNEYDSQGELCEFIHNTLDEGNEVVFTSHDWSSVLKMRKYFETKDLKEDNGFRVLKRDDLKVLIKNSSESYIVIGNKDRDFELAVNNKLLYIVPEWCNEKCDKSLKYGVVINNLEQLKQIIKTVNNQNNWYYHEVLEDGTEIYSLLSGMYKKWDVTPKEKELVVGFENFLKKGNTDYYQILYYHFLAAISNLEKFKSINIWGIAPSSGLKLNENMLNFKDKARYMMKKQQTKEGDNLFLRHTPIEKSHYLDEWERKELGATRHFNSIYLNPNYKVKGKNICIFDDYLTHGNTFEAMRNILRAAGAKNIIFVSLGRFKKPYIYQEYIMKGDFTKPNGFTYEKKSPNYNIPYRSNERARDEIVNLHDIFNLQEIFNMC</sequence>
<gene>
    <name evidence="1" type="ORF">I9063_002734</name>
    <name evidence="2" type="ORF">JJB78_01930</name>
</gene>
<dbReference type="InterPro" id="IPR029057">
    <property type="entry name" value="PRTase-like"/>
</dbReference>
<reference evidence="1" key="2">
    <citation type="submission" date="2020-07" db="EMBL/GenBank/DDBJ databases">
        <authorList>
            <consortium name="NCBI Pathogen Detection Project"/>
        </authorList>
    </citation>
    <scope>NUCLEOTIDE SEQUENCE</scope>
    <source>
        <strain evidence="1">C25</strain>
    </source>
</reference>
<dbReference type="Proteomes" id="UP000668358">
    <property type="component" value="Unassembled WGS sequence"/>
</dbReference>
<evidence type="ECO:0000313" key="4">
    <source>
        <dbReference type="Proteomes" id="UP000855421"/>
    </source>
</evidence>
<dbReference type="Gene3D" id="3.40.50.2020">
    <property type="match status" value="1"/>
</dbReference>
<dbReference type="InterPro" id="IPR000836">
    <property type="entry name" value="PRTase_dom"/>
</dbReference>
<dbReference type="Proteomes" id="UP000855421">
    <property type="component" value="Unassembled WGS sequence"/>
</dbReference>
<protein>
    <submittedName>
        <fullName evidence="1">Phosphoribosyltransferase</fullName>
    </submittedName>
</protein>
<keyword evidence="1" id="KW-0328">Glycosyltransferase</keyword>
<dbReference type="RefSeq" id="WP_057231108.1">
    <property type="nucleotide sequence ID" value="NZ_CATNXI010000001.1"/>
</dbReference>
<comment type="caution">
    <text evidence="1">The sequence shown here is derived from an EMBL/GenBank/DDBJ whole genome shotgun (WGS) entry which is preliminary data.</text>
</comment>
<dbReference type="SUPFAM" id="SSF53271">
    <property type="entry name" value="PRTase-like"/>
    <property type="match status" value="1"/>
</dbReference>
<dbReference type="EMBL" id="DACTBT010000024">
    <property type="protein sequence ID" value="HAT4299332.1"/>
    <property type="molecule type" value="Genomic_DNA"/>
</dbReference>
<proteinExistence type="predicted"/>
<evidence type="ECO:0000313" key="2">
    <source>
        <dbReference type="EMBL" id="MBO3415283.1"/>
    </source>
</evidence>
<name>A0AAN5NBF4_CLOPF</name>
<keyword evidence="1" id="KW-0808">Transferase</keyword>
<reference evidence="2 3" key="3">
    <citation type="submission" date="2020-12" db="EMBL/GenBank/DDBJ databases">
        <title>Comparative genomics of Clostridium perfringens reveals patterns of host-associated phylogenetic clades and virulence factors.</title>
        <authorList>
            <person name="Smith A.H."/>
            <person name="Geier R."/>
        </authorList>
    </citation>
    <scope>NUCLEOTIDE SEQUENCE [LARGE SCALE GENOMIC DNA]</scope>
    <source>
        <strain evidence="2 3">CHD15829P</strain>
    </source>
</reference>
<dbReference type="AlphaFoldDB" id="A0AAN5NBF4"/>
<dbReference type="EMBL" id="JAENRE010000001">
    <property type="protein sequence ID" value="MBO3415283.1"/>
    <property type="molecule type" value="Genomic_DNA"/>
</dbReference>
<evidence type="ECO:0000313" key="3">
    <source>
        <dbReference type="Proteomes" id="UP000668358"/>
    </source>
</evidence>
<dbReference type="GO" id="GO:0016757">
    <property type="term" value="F:glycosyltransferase activity"/>
    <property type="evidence" value="ECO:0007669"/>
    <property type="project" value="UniProtKB-KW"/>
</dbReference>
<reference evidence="1" key="1">
    <citation type="journal article" date="2018" name="Genome Biol.">
        <title>SKESA: strategic k-mer extension for scrupulous assemblies.</title>
        <authorList>
            <person name="Souvorov A."/>
            <person name="Agarwala R."/>
            <person name="Lipman D.J."/>
        </authorList>
    </citation>
    <scope>NUCLEOTIDE SEQUENCE</scope>
    <source>
        <strain evidence="1">C25</strain>
    </source>
</reference>